<dbReference type="RefSeq" id="WP_207326993.1">
    <property type="nucleotide sequence ID" value="NZ_JAFMYW010000001.1"/>
</dbReference>
<accession>A0ABS3JC91</accession>
<dbReference type="NCBIfam" id="TIGR00654">
    <property type="entry name" value="PhzF_family"/>
    <property type="match status" value="1"/>
</dbReference>
<dbReference type="PANTHER" id="PTHR13774:SF32">
    <property type="entry name" value="ANTISENSE-ENHANCING SEQUENCE 1"/>
    <property type="match status" value="1"/>
</dbReference>
<dbReference type="PANTHER" id="PTHR13774">
    <property type="entry name" value="PHENAZINE BIOSYNTHESIS PROTEIN"/>
    <property type="match status" value="1"/>
</dbReference>
<evidence type="ECO:0000313" key="2">
    <source>
        <dbReference type="EMBL" id="MBO0947071.1"/>
    </source>
</evidence>
<dbReference type="InterPro" id="IPR003719">
    <property type="entry name" value="Phenazine_PhzF-like"/>
</dbReference>
<dbReference type="Gene3D" id="3.10.310.10">
    <property type="entry name" value="Diaminopimelate Epimerase, Chain A, domain 1"/>
    <property type="match status" value="2"/>
</dbReference>
<proteinExistence type="inferred from homology"/>
<dbReference type="Proteomes" id="UP000664628">
    <property type="component" value="Unassembled WGS sequence"/>
</dbReference>
<comment type="caution">
    <text evidence="2">The sequence shown here is derived from an EMBL/GenBank/DDBJ whole genome shotgun (WGS) entry which is preliminary data.</text>
</comment>
<evidence type="ECO:0000313" key="3">
    <source>
        <dbReference type="Proteomes" id="UP000664628"/>
    </source>
</evidence>
<dbReference type="Pfam" id="PF02567">
    <property type="entry name" value="PhzC-PhzF"/>
    <property type="match status" value="1"/>
</dbReference>
<organism evidence="2 3">
    <name type="scientific">Fibrella forsythiae</name>
    <dbReference type="NCBI Taxonomy" id="2817061"/>
    <lineage>
        <taxon>Bacteria</taxon>
        <taxon>Pseudomonadati</taxon>
        <taxon>Bacteroidota</taxon>
        <taxon>Cytophagia</taxon>
        <taxon>Cytophagales</taxon>
        <taxon>Spirosomataceae</taxon>
        <taxon>Fibrella</taxon>
    </lineage>
</organism>
<comment type="similarity">
    <text evidence="1">Belongs to the PhzF family.</text>
</comment>
<evidence type="ECO:0000256" key="1">
    <source>
        <dbReference type="ARBA" id="ARBA00008270"/>
    </source>
</evidence>
<dbReference type="SUPFAM" id="SSF54506">
    <property type="entry name" value="Diaminopimelate epimerase-like"/>
    <property type="match status" value="1"/>
</dbReference>
<gene>
    <name evidence="2" type="ORF">J2I46_00645</name>
</gene>
<sequence>MKRIPFYIVDVFASNKYEGNQLAVFLDLSNEVSDEQMQHIAREINFAETTFVKANRNNQAFVVRIFTPEHEVPFAGHPSIGTSYIIARFLLPNVPESLILTLTHSDITIRIVEPDALDQSLLFMRQAQPEFREYIPHQEIAQELGIPFDQLDVSLPVQEISTGLPYIIIPLIHKEAMDTLTLPYNRFRDFLYKRKKYRTNSNTGHSTSLFFFTTETYEPASMYNTRMLLLENGRLSEDAATGSANGCLLAYLLAHRTNAVDALVEQGFQMNRKSYIYLNGSRTADTYELNVGGHTQLVAEGHWYV</sequence>
<dbReference type="EMBL" id="JAFMYW010000001">
    <property type="protein sequence ID" value="MBO0947071.1"/>
    <property type="molecule type" value="Genomic_DNA"/>
</dbReference>
<name>A0ABS3JC91_9BACT</name>
<keyword evidence="3" id="KW-1185">Reference proteome</keyword>
<dbReference type="PIRSF" id="PIRSF016184">
    <property type="entry name" value="PhzC_PhzF"/>
    <property type="match status" value="1"/>
</dbReference>
<protein>
    <submittedName>
        <fullName evidence="2">PhzF family phenazine biosynthesis protein</fullName>
    </submittedName>
</protein>
<reference evidence="2 3" key="1">
    <citation type="submission" date="2021-03" db="EMBL/GenBank/DDBJ databases">
        <title>Fibrella sp. HMF5405 genome sequencing and assembly.</title>
        <authorList>
            <person name="Kang H."/>
            <person name="Kim H."/>
            <person name="Bae S."/>
            <person name="Joh K."/>
        </authorList>
    </citation>
    <scope>NUCLEOTIDE SEQUENCE [LARGE SCALE GENOMIC DNA]</scope>
    <source>
        <strain evidence="2 3">HMF5405</strain>
    </source>
</reference>